<dbReference type="Gene3D" id="2.40.290.10">
    <property type="match status" value="1"/>
</dbReference>
<dbReference type="Proteomes" id="UP000553632">
    <property type="component" value="Unassembled WGS sequence"/>
</dbReference>
<dbReference type="GO" id="GO:0043564">
    <property type="term" value="C:Ku70:Ku80 complex"/>
    <property type="evidence" value="ECO:0007669"/>
    <property type="project" value="TreeGrafter"/>
</dbReference>
<evidence type="ECO:0000256" key="1">
    <source>
        <dbReference type="ARBA" id="ARBA00023125"/>
    </source>
</evidence>
<dbReference type="Pfam" id="PF02735">
    <property type="entry name" value="Ku"/>
    <property type="match status" value="1"/>
</dbReference>
<dbReference type="InterPro" id="IPR006164">
    <property type="entry name" value="DNA_bd_Ku70/Ku80"/>
</dbReference>
<evidence type="ECO:0000313" key="6">
    <source>
        <dbReference type="Proteomes" id="UP000574390"/>
    </source>
</evidence>
<dbReference type="AlphaFoldDB" id="A0A7J6TVL9"/>
<keyword evidence="5" id="KW-1185">Reference proteome</keyword>
<feature type="non-terminal residue" evidence="4">
    <location>
        <position position="146"/>
    </location>
</feature>
<dbReference type="OMA" id="GTQYVPF"/>
<dbReference type="GO" id="GO:0042162">
    <property type="term" value="F:telomeric DNA binding"/>
    <property type="evidence" value="ECO:0007669"/>
    <property type="project" value="TreeGrafter"/>
</dbReference>
<proteinExistence type="predicted"/>
<gene>
    <name evidence="4" type="primary">XRCC5_2</name>
    <name evidence="3" type="ORF">FOZ62_019749</name>
    <name evidence="4" type="ORF">FOZ63_021712</name>
</gene>
<sequence length="146" mass="16376">PEVHTVFESLVAQSERGQYLQEATLFDLLGQVKSKDTQQISKCRVDLELTKYMKIPVWCYLKTSKVTLPTLGKESAQSSAPVKLDRAYYAVDDPDGEAIPADDRVKAYKYGTQYVPFAPSDEASLKYHSDKCLTMLGFARSDTIPE</sequence>
<dbReference type="Proteomes" id="UP000574390">
    <property type="component" value="Unassembled WGS sequence"/>
</dbReference>
<evidence type="ECO:0000313" key="3">
    <source>
        <dbReference type="EMBL" id="KAF4746088.1"/>
    </source>
</evidence>
<evidence type="ECO:0000313" key="4">
    <source>
        <dbReference type="EMBL" id="KAF4749105.1"/>
    </source>
</evidence>
<accession>A0A7J6TVL9</accession>
<dbReference type="InterPro" id="IPR016194">
    <property type="entry name" value="SPOC-like_C_dom_sf"/>
</dbReference>
<dbReference type="EMBL" id="JABANM010006336">
    <property type="protein sequence ID" value="KAF4746088.1"/>
    <property type="molecule type" value="Genomic_DNA"/>
</dbReference>
<dbReference type="PANTHER" id="PTHR12604">
    <property type="entry name" value="KU AUTOANTIGEN DNA HELICASE"/>
    <property type="match status" value="1"/>
</dbReference>
<dbReference type="SUPFAM" id="SSF100939">
    <property type="entry name" value="SPOC domain-like"/>
    <property type="match status" value="1"/>
</dbReference>
<feature type="non-terminal residue" evidence="4">
    <location>
        <position position="1"/>
    </location>
</feature>
<dbReference type="GO" id="GO:0003690">
    <property type="term" value="F:double-stranded DNA binding"/>
    <property type="evidence" value="ECO:0007669"/>
    <property type="project" value="TreeGrafter"/>
</dbReference>
<feature type="domain" description="Ku" evidence="2">
    <location>
        <begin position="53"/>
        <end position="145"/>
    </location>
</feature>
<dbReference type="EMBL" id="JABANO010008083">
    <property type="protein sequence ID" value="KAF4749105.1"/>
    <property type="molecule type" value="Genomic_DNA"/>
</dbReference>
<dbReference type="GO" id="GO:0006303">
    <property type="term" value="P:double-strand break repair via nonhomologous end joining"/>
    <property type="evidence" value="ECO:0007669"/>
    <property type="project" value="InterPro"/>
</dbReference>
<name>A0A7J6TVL9_PEROL</name>
<protein>
    <submittedName>
        <fullName evidence="4">X-ray repair cross-complementing protein 5, variant 2</fullName>
    </submittedName>
</protein>
<dbReference type="GO" id="GO:0000723">
    <property type="term" value="P:telomere maintenance"/>
    <property type="evidence" value="ECO:0007669"/>
    <property type="project" value="TreeGrafter"/>
</dbReference>
<dbReference type="PANTHER" id="PTHR12604:SF4">
    <property type="entry name" value="X-RAY REPAIR CROSS-COMPLEMENTING PROTEIN 5"/>
    <property type="match status" value="1"/>
</dbReference>
<organism evidence="4 5">
    <name type="scientific">Perkinsus olseni</name>
    <name type="common">Perkinsus atlanticus</name>
    <dbReference type="NCBI Taxonomy" id="32597"/>
    <lineage>
        <taxon>Eukaryota</taxon>
        <taxon>Sar</taxon>
        <taxon>Alveolata</taxon>
        <taxon>Perkinsozoa</taxon>
        <taxon>Perkinsea</taxon>
        <taxon>Perkinsida</taxon>
        <taxon>Perkinsidae</taxon>
        <taxon>Perkinsus</taxon>
    </lineage>
</organism>
<reference evidence="5 6" key="1">
    <citation type="submission" date="2020-04" db="EMBL/GenBank/DDBJ databases">
        <title>Perkinsus olseni comparative genomics.</title>
        <authorList>
            <person name="Bogema D.R."/>
        </authorList>
    </citation>
    <scope>NUCLEOTIDE SEQUENCE [LARGE SCALE GENOMIC DNA]</scope>
    <source>
        <strain evidence="3">ATCC PRA-205</strain>
        <strain evidence="4 5">ATCC PRA-207</strain>
    </source>
</reference>
<evidence type="ECO:0000259" key="2">
    <source>
        <dbReference type="Pfam" id="PF02735"/>
    </source>
</evidence>
<evidence type="ECO:0000313" key="5">
    <source>
        <dbReference type="Proteomes" id="UP000553632"/>
    </source>
</evidence>
<comment type="caution">
    <text evidence="4">The sequence shown here is derived from an EMBL/GenBank/DDBJ whole genome shotgun (WGS) entry which is preliminary data.</text>
</comment>
<keyword evidence="1" id="KW-0238">DNA-binding</keyword>